<dbReference type="InterPro" id="IPR045054">
    <property type="entry name" value="P4HA-like"/>
</dbReference>
<keyword evidence="5" id="KW-0560">Oxidoreductase</keyword>
<dbReference type="GO" id="GO:0031418">
    <property type="term" value="F:L-ascorbic acid binding"/>
    <property type="evidence" value="ECO:0007669"/>
    <property type="project" value="InterPro"/>
</dbReference>
<feature type="region of interest" description="Disordered" evidence="8">
    <location>
        <begin position="441"/>
        <end position="465"/>
    </location>
</feature>
<evidence type="ECO:0000256" key="5">
    <source>
        <dbReference type="ARBA" id="ARBA00023002"/>
    </source>
</evidence>
<dbReference type="GO" id="GO:0005789">
    <property type="term" value="C:endoplasmic reticulum membrane"/>
    <property type="evidence" value="ECO:0007669"/>
    <property type="project" value="UniProtKB-SubCell"/>
</dbReference>
<dbReference type="SMART" id="SM00702">
    <property type="entry name" value="P4Hc"/>
    <property type="match status" value="1"/>
</dbReference>
<keyword evidence="6" id="KW-0408">Iron</keyword>
<evidence type="ECO:0000313" key="10">
    <source>
        <dbReference type="EMBL" id="KAI7843720.1"/>
    </source>
</evidence>
<evidence type="ECO:0000256" key="4">
    <source>
        <dbReference type="ARBA" id="ARBA00022964"/>
    </source>
</evidence>
<evidence type="ECO:0000259" key="9">
    <source>
        <dbReference type="PROSITE" id="PS51471"/>
    </source>
</evidence>
<proteinExistence type="predicted"/>
<dbReference type="EMBL" id="JADXDR010000036">
    <property type="protein sequence ID" value="KAI7843720.1"/>
    <property type="molecule type" value="Genomic_DNA"/>
</dbReference>
<comment type="catalytic activity">
    <reaction evidence="7">
        <text>L-prolyl-[collagen] + 2-oxoglutarate + O2 = trans-4-hydroxy-L-prolyl-[collagen] + succinate + CO2</text>
        <dbReference type="Rhea" id="RHEA:18945"/>
        <dbReference type="Rhea" id="RHEA-COMP:11676"/>
        <dbReference type="Rhea" id="RHEA-COMP:11680"/>
        <dbReference type="ChEBI" id="CHEBI:15379"/>
        <dbReference type="ChEBI" id="CHEBI:16526"/>
        <dbReference type="ChEBI" id="CHEBI:16810"/>
        <dbReference type="ChEBI" id="CHEBI:30031"/>
        <dbReference type="ChEBI" id="CHEBI:50342"/>
        <dbReference type="ChEBI" id="CHEBI:61965"/>
        <dbReference type="EC" id="1.14.11.2"/>
    </reaction>
</comment>
<dbReference type="PROSITE" id="PS51471">
    <property type="entry name" value="FE2OG_OXY"/>
    <property type="match status" value="1"/>
</dbReference>
<name>A0AAD5DX32_9CHLO</name>
<feature type="region of interest" description="Disordered" evidence="8">
    <location>
        <begin position="398"/>
        <end position="417"/>
    </location>
</feature>
<evidence type="ECO:0000256" key="2">
    <source>
        <dbReference type="ARBA" id="ARBA00004648"/>
    </source>
</evidence>
<dbReference type="GO" id="GO:0005506">
    <property type="term" value="F:iron ion binding"/>
    <property type="evidence" value="ECO:0007669"/>
    <property type="project" value="InterPro"/>
</dbReference>
<dbReference type="Proteomes" id="UP001205105">
    <property type="component" value="Unassembled WGS sequence"/>
</dbReference>
<dbReference type="Pfam" id="PF13640">
    <property type="entry name" value="2OG-FeII_Oxy_3"/>
    <property type="match status" value="1"/>
</dbReference>
<organism evidence="10 11">
    <name type="scientific">Chlorella ohadii</name>
    <dbReference type="NCBI Taxonomy" id="2649997"/>
    <lineage>
        <taxon>Eukaryota</taxon>
        <taxon>Viridiplantae</taxon>
        <taxon>Chlorophyta</taxon>
        <taxon>core chlorophytes</taxon>
        <taxon>Trebouxiophyceae</taxon>
        <taxon>Chlorellales</taxon>
        <taxon>Chlorellaceae</taxon>
        <taxon>Chlorella clade</taxon>
        <taxon>Chlorella</taxon>
    </lineage>
</organism>
<reference evidence="10" key="1">
    <citation type="submission" date="2020-11" db="EMBL/GenBank/DDBJ databases">
        <title>Chlorella ohadii genome sequencing and assembly.</title>
        <authorList>
            <person name="Murik O."/>
            <person name="Treves H."/>
            <person name="Kedem I."/>
            <person name="Shotland Y."/>
            <person name="Kaplan A."/>
        </authorList>
    </citation>
    <scope>NUCLEOTIDE SEQUENCE</scope>
    <source>
        <strain evidence="10">1</strain>
    </source>
</reference>
<feature type="region of interest" description="Disordered" evidence="8">
    <location>
        <begin position="553"/>
        <end position="572"/>
    </location>
</feature>
<keyword evidence="4" id="KW-0223">Dioxygenase</keyword>
<protein>
    <recommendedName>
        <fullName evidence="9">Fe2OG dioxygenase domain-containing protein</fullName>
    </recommendedName>
</protein>
<evidence type="ECO:0000256" key="6">
    <source>
        <dbReference type="ARBA" id="ARBA00023004"/>
    </source>
</evidence>
<dbReference type="Pfam" id="PF23452">
    <property type="entry name" value="HPAT"/>
    <property type="match status" value="1"/>
</dbReference>
<dbReference type="PANTHER" id="PTHR10869:SF246">
    <property type="entry name" value="TRANSMEMBRANE PROLYL 4-HYDROXYLASE"/>
    <property type="match status" value="1"/>
</dbReference>
<dbReference type="PANTHER" id="PTHR10869">
    <property type="entry name" value="PROLYL 4-HYDROXYLASE ALPHA SUBUNIT"/>
    <property type="match status" value="1"/>
</dbReference>
<accession>A0AAD5DX32</accession>
<evidence type="ECO:0000256" key="1">
    <source>
        <dbReference type="ARBA" id="ARBA00001961"/>
    </source>
</evidence>
<dbReference type="InterPro" id="IPR005123">
    <property type="entry name" value="Oxoglu/Fe-dep_dioxygenase_dom"/>
</dbReference>
<dbReference type="Gene3D" id="2.60.120.620">
    <property type="entry name" value="q2cbj1_9rhob like domain"/>
    <property type="match status" value="1"/>
</dbReference>
<evidence type="ECO:0000313" key="11">
    <source>
        <dbReference type="Proteomes" id="UP001205105"/>
    </source>
</evidence>
<keyword evidence="11" id="KW-1185">Reference proteome</keyword>
<feature type="domain" description="Fe2OG dioxygenase" evidence="9">
    <location>
        <begin position="599"/>
        <end position="722"/>
    </location>
</feature>
<feature type="region of interest" description="Disordered" evidence="8">
    <location>
        <begin position="47"/>
        <end position="66"/>
    </location>
</feature>
<evidence type="ECO:0000256" key="7">
    <source>
        <dbReference type="ARBA" id="ARBA00049169"/>
    </source>
</evidence>
<dbReference type="InterPro" id="IPR056508">
    <property type="entry name" value="HPAT-like"/>
</dbReference>
<feature type="compositionally biased region" description="Basic and acidic residues" evidence="8">
    <location>
        <begin position="554"/>
        <end position="566"/>
    </location>
</feature>
<keyword evidence="3" id="KW-0479">Metal-binding</keyword>
<comment type="caution">
    <text evidence="10">The sequence shown here is derived from an EMBL/GenBank/DDBJ whole genome shotgun (WGS) entry which is preliminary data.</text>
</comment>
<comment type="cofactor">
    <cofactor evidence="1">
        <name>L-ascorbate</name>
        <dbReference type="ChEBI" id="CHEBI:38290"/>
    </cofactor>
</comment>
<dbReference type="InterPro" id="IPR044862">
    <property type="entry name" value="Pro_4_hyd_alph_FE2OG_OXY"/>
</dbReference>
<sequence>MVAMAGSRASAVQRPAPQWRLALAILLAGALLLVPLRRQQAASCPQAGQQPIPLASDPAGSSGSSGSGLLGSGALAGLRSASTEEAIAAAVGGTGEVWWPTTGDTVHLIYTANGSPYVNYQTLALYGSWRRARRMPGGDKMVALTRVLHRSQDDDLSPYVPTYRVEPRHPDCDGRQKWAPTANCSYVIADRPGAIRQFFAAAAHTPGLIKAPWVYLLETDYLFVKPVASPGPAESGARALGFFYDYVYADAPRFRTLARRLFPAGLGPLSAVPRTGPAPIMARVSEWLRVIPRWEGISQQIEADQEIRQALGWVREMYAFSLACAVERWDPEITRAQSGPLIIQPPVDLRLGNATQIHYTWGPKLQWASNGTLLWAFEKRLWREQRFVDEATPLPMPPPYQAGWKTPSGRVGPQGAPTSKEDYDLIVLEAETFNAGLAEPTVVDEPKAPGSPAERRSALETEGGGVPVAQQRAPLTAGEYNSAEEALDATGWLADRPPQAHGETGHAFYTVQPMQLLSLLPRAYLMPKFLDKARCQHVIDMASKRLAPSGLAFKKGDTEDSTRDVRTSSGTFLSRGEDPAGVLAYIEDKIAAVTMVPVGHGEPFNVLRYELDQHYDSHYDSFAEEDYGPQASQRIATVLVYLADVEDGGETSFLLEGKDGLARLATIDYKACDTGIKVKPKQGDALLFWNTHVNGTIDKHSLHGGCPVVAGTKWAMTKWIRNKCFGGAC</sequence>
<dbReference type="GO" id="GO:0004656">
    <property type="term" value="F:procollagen-proline 4-dioxygenase activity"/>
    <property type="evidence" value="ECO:0007669"/>
    <property type="project" value="UniProtKB-EC"/>
</dbReference>
<gene>
    <name evidence="10" type="ORF">COHA_002618</name>
</gene>
<comment type="subcellular location">
    <subcellularLocation>
        <location evidence="2">Endoplasmic reticulum membrane</location>
        <topology evidence="2">Single-pass type II membrane protein</topology>
    </subcellularLocation>
</comment>
<dbReference type="InterPro" id="IPR006620">
    <property type="entry name" value="Pro_4_hyd_alph"/>
</dbReference>
<evidence type="ECO:0000256" key="8">
    <source>
        <dbReference type="SAM" id="MobiDB-lite"/>
    </source>
</evidence>
<evidence type="ECO:0000256" key="3">
    <source>
        <dbReference type="ARBA" id="ARBA00022723"/>
    </source>
</evidence>
<dbReference type="AlphaFoldDB" id="A0AAD5DX32"/>